<proteinExistence type="inferred from homology"/>
<evidence type="ECO:0000313" key="12">
    <source>
        <dbReference type="Proteomes" id="UP000230066"/>
    </source>
</evidence>
<evidence type="ECO:0000256" key="8">
    <source>
        <dbReference type="ARBA" id="ARBA00023136"/>
    </source>
</evidence>
<gene>
    <name evidence="11" type="ORF">D915_005454</name>
</gene>
<evidence type="ECO:0000256" key="3">
    <source>
        <dbReference type="ARBA" id="ARBA00022676"/>
    </source>
</evidence>
<accession>A0A2H1C9Z3</accession>
<keyword evidence="9" id="KW-0325">Glycoprotein</keyword>
<dbReference type="Proteomes" id="UP000230066">
    <property type="component" value="Unassembled WGS sequence"/>
</dbReference>
<keyword evidence="8" id="KW-0472">Membrane</keyword>
<keyword evidence="6" id="KW-0735">Signal-anchor</keyword>
<comment type="caution">
    <text evidence="11">The sequence shown here is derived from an EMBL/GenBank/DDBJ whole genome shotgun (WGS) entry which is preliminary data.</text>
</comment>
<evidence type="ECO:0000256" key="2">
    <source>
        <dbReference type="ARBA" id="ARBA00004922"/>
    </source>
</evidence>
<evidence type="ECO:0000256" key="1">
    <source>
        <dbReference type="ARBA" id="ARBA00004606"/>
    </source>
</evidence>
<keyword evidence="4" id="KW-0808">Transferase</keyword>
<keyword evidence="7" id="KW-1133">Transmembrane helix</keyword>
<evidence type="ECO:0000256" key="9">
    <source>
        <dbReference type="ARBA" id="ARBA00023180"/>
    </source>
</evidence>
<evidence type="ECO:0000256" key="7">
    <source>
        <dbReference type="ARBA" id="ARBA00022989"/>
    </source>
</evidence>
<dbReference type="EMBL" id="JXXN02002001">
    <property type="protein sequence ID" value="THD23687.1"/>
    <property type="molecule type" value="Genomic_DNA"/>
</dbReference>
<organism evidence="11 12">
    <name type="scientific">Fasciola hepatica</name>
    <name type="common">Liver fluke</name>
    <dbReference type="NCBI Taxonomy" id="6192"/>
    <lineage>
        <taxon>Eukaryota</taxon>
        <taxon>Metazoa</taxon>
        <taxon>Spiralia</taxon>
        <taxon>Lophotrochozoa</taxon>
        <taxon>Platyhelminthes</taxon>
        <taxon>Trematoda</taxon>
        <taxon>Digenea</taxon>
        <taxon>Plagiorchiida</taxon>
        <taxon>Echinostomata</taxon>
        <taxon>Echinostomatoidea</taxon>
        <taxon>Fasciolidae</taxon>
        <taxon>Fasciola</taxon>
    </lineage>
</organism>
<dbReference type="GO" id="GO:0016020">
    <property type="term" value="C:membrane"/>
    <property type="evidence" value="ECO:0007669"/>
    <property type="project" value="UniProtKB-SubCell"/>
</dbReference>
<name>A0A2H1C9Z3_FASHE</name>
<sequence length="389" mass="45675">MIRNTLFLNVLFSCLFCLCYLLIRSFFTSVPKEQDPLSYQKTEVYNNLDRLHSAYLIQEEELKFPLAFSLIVYRDIDRAIRLLRTIYRPHNYYCIHVDKKASASYFLVMKEAVRRIGSNVFLIPESERIPIVWGQMSTLDADLTCAKRLLEFSSSWRYWINLTGHEFPLRTNWELVEALKAVRGANLVSGFRDLREFGRLPPPAITPDGVHWYKGAVHVVVRREFVDYIFKSPLAHKLLSSLRQWEHYRRYRVFADEQYFSTLNNNPHVFNIPGSYTGNKTANGKLEFDVDLNNLSIIRHKVWSINVSMCGTNYWVRSICMLGMRDLKTLKKSPSLFANKFIPAVEPEGYDQLEKWIARKVEYERINSRLHPSFDVSVYAKLDETDNHM</sequence>
<evidence type="ECO:0000256" key="6">
    <source>
        <dbReference type="ARBA" id="ARBA00022968"/>
    </source>
</evidence>
<dbReference type="AlphaFoldDB" id="A0A2H1C9Z3"/>
<evidence type="ECO:0000256" key="5">
    <source>
        <dbReference type="ARBA" id="ARBA00022692"/>
    </source>
</evidence>
<protein>
    <submittedName>
        <fullName evidence="11">N-acetyllactosaminide beta-1 6-N-acetylglucosaminyl-transferase</fullName>
    </submittedName>
</protein>
<keyword evidence="3" id="KW-0328">Glycosyltransferase</keyword>
<evidence type="ECO:0000313" key="11">
    <source>
        <dbReference type="EMBL" id="THD23687.1"/>
    </source>
</evidence>
<evidence type="ECO:0000256" key="10">
    <source>
        <dbReference type="ARBA" id="ARBA00038150"/>
    </source>
</evidence>
<dbReference type="PANTHER" id="PTHR19297">
    <property type="entry name" value="GLYCOSYLTRANSFERASE 14 FAMILY MEMBER"/>
    <property type="match status" value="1"/>
</dbReference>
<comment type="similarity">
    <text evidence="10">Belongs to the glycosyltransferase 14 family.</text>
</comment>
<dbReference type="GO" id="GO:0008375">
    <property type="term" value="F:acetylglucosaminyltransferase activity"/>
    <property type="evidence" value="ECO:0007669"/>
    <property type="project" value="TreeGrafter"/>
</dbReference>
<dbReference type="PANTHER" id="PTHR19297:SF185">
    <property type="entry name" value="BETA-1,3-GALACTOSYL-O-GLYCOSYL-GLYCOPROTEIN BETA-1,6-N-ACETYLGLUCOSAMINYLTRANSFERASE 3"/>
    <property type="match status" value="1"/>
</dbReference>
<comment type="subcellular location">
    <subcellularLocation>
        <location evidence="1">Membrane</location>
        <topology evidence="1">Single-pass type II membrane protein</topology>
    </subcellularLocation>
</comment>
<evidence type="ECO:0000256" key="4">
    <source>
        <dbReference type="ARBA" id="ARBA00022679"/>
    </source>
</evidence>
<dbReference type="InterPro" id="IPR003406">
    <property type="entry name" value="Glyco_trans_14"/>
</dbReference>
<keyword evidence="12" id="KW-1185">Reference proteome</keyword>
<keyword evidence="5" id="KW-0812">Transmembrane</keyword>
<comment type="pathway">
    <text evidence="2">Protein modification; protein glycosylation.</text>
</comment>
<dbReference type="Pfam" id="PF02485">
    <property type="entry name" value="Branch"/>
    <property type="match status" value="1"/>
</dbReference>
<reference evidence="11" key="1">
    <citation type="submission" date="2019-03" db="EMBL/GenBank/DDBJ databases">
        <title>Improved annotation for the trematode Fasciola hepatica.</title>
        <authorList>
            <person name="Choi Y.-J."/>
            <person name="Martin J."/>
            <person name="Mitreva M."/>
        </authorList>
    </citation>
    <scope>NUCLEOTIDE SEQUENCE [LARGE SCALE GENOMIC DNA]</scope>
</reference>